<dbReference type="AlphaFoldDB" id="H3KI25"/>
<keyword evidence="10 11" id="KW-0472">Membrane</keyword>
<dbReference type="PANTHER" id="PTHR45436:SF15">
    <property type="entry name" value="SENSOR HISTIDINE KINASE CUSS"/>
    <property type="match status" value="1"/>
</dbReference>
<dbReference type="InterPro" id="IPR004358">
    <property type="entry name" value="Sig_transdc_His_kin-like_C"/>
</dbReference>
<gene>
    <name evidence="13" type="ORF">HMPREF9440_02427</name>
</gene>
<dbReference type="SUPFAM" id="SSF47384">
    <property type="entry name" value="Homodimeric domain of signal transducing histidine kinase"/>
    <property type="match status" value="1"/>
</dbReference>
<evidence type="ECO:0000256" key="8">
    <source>
        <dbReference type="ARBA" id="ARBA00022989"/>
    </source>
</evidence>
<sequence>MSGRAMMDVLQTREAHPSLFRRLILWGAAGVILAAVAAAGVVADRMARKAEENQTRLLHEVAGVVARMEAGRRAPIAHTMDQRAFAEAYLDPQGVTPAGEVLLVHTLDEGGVTLRVALDEALPDGDHTIEIDGEAWCVHTQTLTTGRHVAVAQQLSEVERIERDAVMQAVVPVILGAIAILILGAVVIRRTSRPVLALADSIGRREPDSAEPLSADGVPSEVMPLIESVNDLLARVEVLRAREARFAADAAHELRTPLTALKLEAESLVRSGFKDPEAAKASVAAMERGIERLGRLVDQLLTLQRAQLGRNAQANVPEADLLEALGEAVSLVWEEAEGKAIDFEAVGFDALEDAPVKFPVTPEALTGLLRNLIENAVRYSPRGGEVRVRLVSLSPFVMEVADRGPGIPEELLSRVMDPFFRVPGTGVSGTGLGLAIVRETAAQAGLGVTLTNTHPGLTVRLAAADAA</sequence>
<dbReference type="InterPro" id="IPR036890">
    <property type="entry name" value="HATPase_C_sf"/>
</dbReference>
<dbReference type="Gene3D" id="1.10.287.130">
    <property type="match status" value="1"/>
</dbReference>
<dbReference type="InterPro" id="IPR005467">
    <property type="entry name" value="His_kinase_dom"/>
</dbReference>
<keyword evidence="5" id="KW-0808">Transferase</keyword>
<comment type="subcellular location">
    <subcellularLocation>
        <location evidence="2">Membrane</location>
        <topology evidence="2">Multi-pass membrane protein</topology>
    </subcellularLocation>
</comment>
<dbReference type="InterPro" id="IPR036097">
    <property type="entry name" value="HisK_dim/P_sf"/>
</dbReference>
<dbReference type="PANTHER" id="PTHR45436">
    <property type="entry name" value="SENSOR HISTIDINE KINASE YKOH"/>
    <property type="match status" value="1"/>
</dbReference>
<reference evidence="13 14" key="1">
    <citation type="submission" date="2011-11" db="EMBL/GenBank/DDBJ databases">
        <authorList>
            <person name="Weinstock G."/>
            <person name="Sodergren E."/>
            <person name="Clifton S."/>
            <person name="Fulton L."/>
            <person name="Fulton B."/>
            <person name="Courtney L."/>
            <person name="Fronick C."/>
            <person name="Harrison M."/>
            <person name="Strong C."/>
            <person name="Farmer C."/>
            <person name="Delahaunty K."/>
            <person name="Markovic C."/>
            <person name="Hall O."/>
            <person name="Minx P."/>
            <person name="Tomlinson C."/>
            <person name="Mitreva M."/>
            <person name="Hou S."/>
            <person name="Chen J."/>
            <person name="Wollam A."/>
            <person name="Pepin K.H."/>
            <person name="Johnson M."/>
            <person name="Bhonagiri V."/>
            <person name="Zhang X."/>
            <person name="Suruliraj S."/>
            <person name="Warren W."/>
            <person name="Chinwalla A."/>
            <person name="Mardis E.R."/>
            <person name="Wilson R.K."/>
        </authorList>
    </citation>
    <scope>NUCLEOTIDE SEQUENCE [LARGE SCALE GENOMIC DNA]</scope>
    <source>
        <strain evidence="13 14">YIT 11816</strain>
    </source>
</reference>
<evidence type="ECO:0000313" key="13">
    <source>
        <dbReference type="EMBL" id="EHY30232.1"/>
    </source>
</evidence>
<dbReference type="Pfam" id="PF00512">
    <property type="entry name" value="HisKA"/>
    <property type="match status" value="1"/>
</dbReference>
<feature type="non-terminal residue" evidence="13">
    <location>
        <position position="467"/>
    </location>
</feature>
<keyword evidence="9" id="KW-0902">Two-component regulatory system</keyword>
<keyword evidence="6 11" id="KW-0812">Transmembrane</keyword>
<evidence type="ECO:0000256" key="1">
    <source>
        <dbReference type="ARBA" id="ARBA00000085"/>
    </source>
</evidence>
<evidence type="ECO:0000313" key="14">
    <source>
        <dbReference type="Proteomes" id="UP000004956"/>
    </source>
</evidence>
<evidence type="ECO:0000256" key="3">
    <source>
        <dbReference type="ARBA" id="ARBA00012438"/>
    </source>
</evidence>
<dbReference type="HOGENOM" id="CLU_000445_89_37_4"/>
<dbReference type="InterPro" id="IPR050428">
    <property type="entry name" value="TCS_sensor_his_kinase"/>
</dbReference>
<keyword evidence="14" id="KW-1185">Reference proteome</keyword>
<dbReference type="STRING" id="762967.HMPREF9440_02427"/>
<dbReference type="GO" id="GO:0000155">
    <property type="term" value="F:phosphorelay sensor kinase activity"/>
    <property type="evidence" value="ECO:0007669"/>
    <property type="project" value="InterPro"/>
</dbReference>
<dbReference type="InterPro" id="IPR003594">
    <property type="entry name" value="HATPase_dom"/>
</dbReference>
<accession>H3KI25</accession>
<dbReference type="Proteomes" id="UP000004956">
    <property type="component" value="Unassembled WGS sequence"/>
</dbReference>
<dbReference type="CDD" id="cd00082">
    <property type="entry name" value="HisKA"/>
    <property type="match status" value="1"/>
</dbReference>
<feature type="transmembrane region" description="Helical" evidence="11">
    <location>
        <begin position="23"/>
        <end position="43"/>
    </location>
</feature>
<dbReference type="OrthoDB" id="8554694at2"/>
<evidence type="ECO:0000256" key="11">
    <source>
        <dbReference type="SAM" id="Phobius"/>
    </source>
</evidence>
<evidence type="ECO:0000256" key="10">
    <source>
        <dbReference type="ARBA" id="ARBA00023136"/>
    </source>
</evidence>
<dbReference type="Gene3D" id="3.30.565.10">
    <property type="entry name" value="Histidine kinase-like ATPase, C-terminal domain"/>
    <property type="match status" value="1"/>
</dbReference>
<evidence type="ECO:0000256" key="6">
    <source>
        <dbReference type="ARBA" id="ARBA00022692"/>
    </source>
</evidence>
<feature type="domain" description="Histidine kinase" evidence="12">
    <location>
        <begin position="249"/>
        <end position="467"/>
    </location>
</feature>
<organism evidence="13 14">
    <name type="scientific">Sutterella parvirubra YIT 11816</name>
    <dbReference type="NCBI Taxonomy" id="762967"/>
    <lineage>
        <taxon>Bacteria</taxon>
        <taxon>Pseudomonadati</taxon>
        <taxon>Pseudomonadota</taxon>
        <taxon>Betaproteobacteria</taxon>
        <taxon>Burkholderiales</taxon>
        <taxon>Sutterellaceae</taxon>
        <taxon>Sutterella</taxon>
    </lineage>
</organism>
<comment type="catalytic activity">
    <reaction evidence="1">
        <text>ATP + protein L-histidine = ADP + protein N-phospho-L-histidine.</text>
        <dbReference type="EC" id="2.7.13.3"/>
    </reaction>
</comment>
<evidence type="ECO:0000256" key="5">
    <source>
        <dbReference type="ARBA" id="ARBA00022679"/>
    </source>
</evidence>
<comment type="caution">
    <text evidence="13">The sequence shown here is derived from an EMBL/GenBank/DDBJ whole genome shotgun (WGS) entry which is preliminary data.</text>
</comment>
<evidence type="ECO:0000256" key="4">
    <source>
        <dbReference type="ARBA" id="ARBA00022553"/>
    </source>
</evidence>
<dbReference type="PRINTS" id="PR00344">
    <property type="entry name" value="BCTRLSENSOR"/>
</dbReference>
<dbReference type="EC" id="2.7.13.3" evidence="3"/>
<dbReference type="InterPro" id="IPR003661">
    <property type="entry name" value="HisK_dim/P_dom"/>
</dbReference>
<dbReference type="SMART" id="SM00387">
    <property type="entry name" value="HATPase_c"/>
    <property type="match status" value="1"/>
</dbReference>
<evidence type="ECO:0000256" key="2">
    <source>
        <dbReference type="ARBA" id="ARBA00004141"/>
    </source>
</evidence>
<keyword evidence="4" id="KW-0597">Phosphoprotein</keyword>
<feature type="transmembrane region" description="Helical" evidence="11">
    <location>
        <begin position="169"/>
        <end position="188"/>
    </location>
</feature>
<proteinExistence type="predicted"/>
<dbReference type="PROSITE" id="PS50109">
    <property type="entry name" value="HIS_KIN"/>
    <property type="match status" value="1"/>
</dbReference>
<protein>
    <recommendedName>
        <fullName evidence="3">histidine kinase</fullName>
        <ecNumber evidence="3">2.7.13.3</ecNumber>
    </recommendedName>
</protein>
<dbReference type="SUPFAM" id="SSF55874">
    <property type="entry name" value="ATPase domain of HSP90 chaperone/DNA topoisomerase II/histidine kinase"/>
    <property type="match status" value="1"/>
</dbReference>
<dbReference type="Pfam" id="PF02518">
    <property type="entry name" value="HATPase_c"/>
    <property type="match status" value="1"/>
</dbReference>
<name>H3KI25_9BURK</name>
<evidence type="ECO:0000259" key="12">
    <source>
        <dbReference type="PROSITE" id="PS50109"/>
    </source>
</evidence>
<evidence type="ECO:0000256" key="9">
    <source>
        <dbReference type="ARBA" id="ARBA00023012"/>
    </source>
</evidence>
<keyword evidence="7" id="KW-0418">Kinase</keyword>
<keyword evidence="8 11" id="KW-1133">Transmembrane helix</keyword>
<dbReference type="EMBL" id="AFBQ01000370">
    <property type="protein sequence ID" value="EHY30232.1"/>
    <property type="molecule type" value="Genomic_DNA"/>
</dbReference>
<dbReference type="SMART" id="SM00388">
    <property type="entry name" value="HisKA"/>
    <property type="match status" value="1"/>
</dbReference>
<evidence type="ECO:0000256" key="7">
    <source>
        <dbReference type="ARBA" id="ARBA00022777"/>
    </source>
</evidence>
<dbReference type="GO" id="GO:0005886">
    <property type="term" value="C:plasma membrane"/>
    <property type="evidence" value="ECO:0007669"/>
    <property type="project" value="TreeGrafter"/>
</dbReference>